<dbReference type="EMBL" id="SHKN01000001">
    <property type="protein sequence ID" value="RZT97342.1"/>
    <property type="molecule type" value="Genomic_DNA"/>
</dbReference>
<proteinExistence type="predicted"/>
<reference evidence="2 3" key="1">
    <citation type="submission" date="2019-02" db="EMBL/GenBank/DDBJ databases">
        <title>Genomic Encyclopedia of Type Strains, Phase IV (KMG-IV): sequencing the most valuable type-strain genomes for metagenomic binning, comparative biology and taxonomic classification.</title>
        <authorList>
            <person name="Goeker M."/>
        </authorList>
    </citation>
    <scope>NUCLEOTIDE SEQUENCE [LARGE SCALE GENOMIC DNA]</scope>
    <source>
        <strain evidence="2 3">DSM 28825</strain>
    </source>
</reference>
<comment type="caution">
    <text evidence="2">The sequence shown here is derived from an EMBL/GenBank/DDBJ whole genome shotgun (WGS) entry which is preliminary data.</text>
</comment>
<keyword evidence="2" id="KW-0449">Lipoprotein</keyword>
<dbReference type="Gene3D" id="3.10.28.20">
    <property type="entry name" value="Acetamidase/Formamidase-like domains"/>
    <property type="match status" value="1"/>
</dbReference>
<feature type="coiled-coil region" evidence="1">
    <location>
        <begin position="142"/>
        <end position="169"/>
    </location>
</feature>
<gene>
    <name evidence="2" type="ORF">EV201_2009</name>
</gene>
<evidence type="ECO:0000313" key="3">
    <source>
        <dbReference type="Proteomes" id="UP000293562"/>
    </source>
</evidence>
<organism evidence="2 3">
    <name type="scientific">Ancylomarina subtilis</name>
    <dbReference type="NCBI Taxonomy" id="1639035"/>
    <lineage>
        <taxon>Bacteria</taxon>
        <taxon>Pseudomonadati</taxon>
        <taxon>Bacteroidota</taxon>
        <taxon>Bacteroidia</taxon>
        <taxon>Marinilabiliales</taxon>
        <taxon>Marinifilaceae</taxon>
        <taxon>Ancylomarina</taxon>
    </lineage>
</organism>
<keyword evidence="3" id="KW-1185">Reference proteome</keyword>
<dbReference type="Proteomes" id="UP000293562">
    <property type="component" value="Unassembled WGS sequence"/>
</dbReference>
<name>A0A4Q7VM50_9BACT</name>
<protein>
    <submittedName>
        <fullName evidence="2">LPP20 lipoprotein</fullName>
    </submittedName>
</protein>
<dbReference type="RefSeq" id="WP_130307374.1">
    <property type="nucleotide sequence ID" value="NZ_SHKN01000001.1"/>
</dbReference>
<evidence type="ECO:0000256" key="1">
    <source>
        <dbReference type="SAM" id="Coils"/>
    </source>
</evidence>
<keyword evidence="1" id="KW-0175">Coiled coil</keyword>
<evidence type="ECO:0000313" key="2">
    <source>
        <dbReference type="EMBL" id="RZT97342.1"/>
    </source>
</evidence>
<dbReference type="AlphaFoldDB" id="A0A4Q7VM50"/>
<sequence>MIKILRQFFCLSLIILVFSSISYAGRRPPKWVKNRPVSSEYYIGVSVVSKDVENYMQLAKNKALQDLASQISINISSNSVLHQFEDNTSFKEEFESQVRTSLVQELEAYEFVASWNNKRGNEYWEYYRLSKKQYALLQLLKLNKAKKLAQNYFEEAKKYEEKLELIQALNYYAKSVKAIKKYLDKDLSVMTFDGSINLGTEIYKRIQNIYSRTQLVPVNKNIKIEISTSIEDPLLVKANWGSDEGEKKLVNLPLTFDFESGGGILNKNVTTDALGYASSHLTRVTSKQKLQKVEVSLDLSSILNKDDEDYKLYQIFLSPDLAPKCSIILNVERLKAYMLFSEKIFGEDSRRSILENAIKKELSENFFSFTSDKDSANVILDVKTNVTKGEIKEGRNYKVHIVYLDCFFSLKDMKSGFEIFNDAIYEVKGMKPVSYNYAVKEAYEQAVEEIHNTIIPKLNQLDL</sequence>
<dbReference type="OrthoDB" id="979116at2"/>
<accession>A0A4Q7VM50</accession>